<evidence type="ECO:0000256" key="7">
    <source>
        <dbReference type="SAM" id="MobiDB-lite"/>
    </source>
</evidence>
<dbReference type="InterPro" id="IPR007127">
    <property type="entry name" value="RNA_pol_sigma_70_r1_1"/>
</dbReference>
<evidence type="ECO:0000256" key="5">
    <source>
        <dbReference type="ARBA" id="ARBA00023163"/>
    </source>
</evidence>
<dbReference type="RefSeq" id="WP_063880979.1">
    <property type="nucleotide sequence ID" value="NZ_CP125958.1"/>
</dbReference>
<evidence type="ECO:0000256" key="6">
    <source>
        <dbReference type="HAMAP-Rule" id="MF_00963"/>
    </source>
</evidence>
<dbReference type="GO" id="GO:0006352">
    <property type="term" value="P:DNA-templated transcription initiation"/>
    <property type="evidence" value="ECO:0007669"/>
    <property type="project" value="UniProtKB-UniRule"/>
</dbReference>
<organism evidence="11 12">
    <name type="scientific">Pantoea allii</name>
    <dbReference type="NCBI Taxonomy" id="574096"/>
    <lineage>
        <taxon>Bacteria</taxon>
        <taxon>Pseudomonadati</taxon>
        <taxon>Pseudomonadota</taxon>
        <taxon>Gammaproteobacteria</taxon>
        <taxon>Enterobacterales</taxon>
        <taxon>Erwiniaceae</taxon>
        <taxon>Pantoea</taxon>
    </lineage>
</organism>
<dbReference type="InterPro" id="IPR036388">
    <property type="entry name" value="WH-like_DNA-bd_sf"/>
</dbReference>
<feature type="region of interest" description="Sigma-70 factor domain-2" evidence="6">
    <location>
        <begin position="380"/>
        <end position="450"/>
    </location>
</feature>
<keyword evidence="2 6" id="KW-0805">Transcription regulation</keyword>
<dbReference type="InterPro" id="IPR007630">
    <property type="entry name" value="RNA_pol_sigma70_r4"/>
</dbReference>
<dbReference type="SUPFAM" id="SSF88946">
    <property type="entry name" value="Sigma2 domain of RNA polymerase sigma factors"/>
    <property type="match status" value="1"/>
</dbReference>
<dbReference type="SUPFAM" id="SSF88659">
    <property type="entry name" value="Sigma3 and sigma4 domains of RNA polymerase sigma factors"/>
    <property type="match status" value="2"/>
</dbReference>
<dbReference type="FunFam" id="1.10.10.10:FF:000004">
    <property type="entry name" value="RNA polymerase sigma factor SigA"/>
    <property type="match status" value="1"/>
</dbReference>
<comment type="similarity">
    <text evidence="6">Belongs to the sigma-70 factor family. RpoD/SigA subfamily.</text>
</comment>
<dbReference type="Proteomes" id="UP001197236">
    <property type="component" value="Unassembled WGS sequence"/>
</dbReference>
<keyword evidence="3 6" id="KW-0731">Sigma factor</keyword>
<dbReference type="Pfam" id="PF04542">
    <property type="entry name" value="Sigma70_r2"/>
    <property type="match status" value="1"/>
</dbReference>
<dbReference type="Pfam" id="PF00140">
    <property type="entry name" value="Sigma70_r1_2"/>
    <property type="match status" value="1"/>
</dbReference>
<evidence type="ECO:0000313" key="11">
    <source>
        <dbReference type="EMBL" id="PWK98456.1"/>
    </source>
</evidence>
<feature type="DNA-binding region" description="H-T-H motif" evidence="6">
    <location>
        <begin position="574"/>
        <end position="593"/>
    </location>
</feature>
<evidence type="ECO:0000259" key="9">
    <source>
        <dbReference type="PROSITE" id="PS00716"/>
    </source>
</evidence>
<dbReference type="Proteomes" id="UP000245981">
    <property type="component" value="Unassembled WGS sequence"/>
</dbReference>
<evidence type="ECO:0000256" key="1">
    <source>
        <dbReference type="ARBA" id="ARBA00022490"/>
    </source>
</evidence>
<dbReference type="GO" id="GO:0005737">
    <property type="term" value="C:cytoplasm"/>
    <property type="evidence" value="ECO:0007669"/>
    <property type="project" value="UniProtKB-SubCell"/>
</dbReference>
<feature type="compositionally biased region" description="Acidic residues" evidence="7">
    <location>
        <begin position="194"/>
        <end position="213"/>
    </location>
</feature>
<dbReference type="InterPro" id="IPR028630">
    <property type="entry name" value="Sigma70_RpoD"/>
</dbReference>
<evidence type="ECO:0000313" key="12">
    <source>
        <dbReference type="Proteomes" id="UP000245981"/>
    </source>
</evidence>
<keyword evidence="13" id="KW-1185">Reference proteome</keyword>
<proteinExistence type="inferred from homology"/>
<dbReference type="CDD" id="cd06171">
    <property type="entry name" value="Sigma70_r4"/>
    <property type="match status" value="1"/>
</dbReference>
<feature type="region of interest" description="Disordered" evidence="7">
    <location>
        <begin position="178"/>
        <end position="224"/>
    </location>
</feature>
<name>A0A2V2BJT7_9GAMM</name>
<dbReference type="InterPro" id="IPR009042">
    <property type="entry name" value="RNA_pol_sigma70_r1_2"/>
</dbReference>
<dbReference type="FunFam" id="1.10.601.10:FF:000002">
    <property type="entry name" value="RNA polymerase sigma factor RpoD"/>
    <property type="match status" value="1"/>
</dbReference>
<evidence type="ECO:0000313" key="10">
    <source>
        <dbReference type="EMBL" id="MBW1258495.1"/>
    </source>
</evidence>
<evidence type="ECO:0000313" key="13">
    <source>
        <dbReference type="Proteomes" id="UP001197236"/>
    </source>
</evidence>
<evidence type="ECO:0000259" key="8">
    <source>
        <dbReference type="PROSITE" id="PS00715"/>
    </source>
</evidence>
<dbReference type="Pfam" id="PF04546">
    <property type="entry name" value="Sigma70_ner"/>
    <property type="match status" value="1"/>
</dbReference>
<reference evidence="11 12" key="1">
    <citation type="submission" date="2018-05" db="EMBL/GenBank/DDBJ databases">
        <title>Genomic Encyclopedia of Type Strains, Phase IV (KMG-V): Genome sequencing to study the core and pangenomes of soil and plant-associated prokaryotes.</title>
        <authorList>
            <person name="Whitman W."/>
        </authorList>
    </citation>
    <scope>NUCLEOTIDE SEQUENCE [LARGE SCALE GENOMIC DNA]</scope>
    <source>
        <strain evidence="11 12">PNA 200-10</strain>
    </source>
</reference>
<feature type="region of interest" description="Sigma-70 factor domain-3" evidence="6">
    <location>
        <begin position="459"/>
        <end position="535"/>
    </location>
</feature>
<dbReference type="Pfam" id="PF03979">
    <property type="entry name" value="Sigma70_r1_1"/>
    <property type="match status" value="1"/>
</dbReference>
<dbReference type="NCBIfam" id="TIGR02393">
    <property type="entry name" value="RpoD_Cterm"/>
    <property type="match status" value="1"/>
</dbReference>
<dbReference type="PRINTS" id="PR00046">
    <property type="entry name" value="SIGMA70FCT"/>
</dbReference>
<dbReference type="FunFam" id="1.10.220.120:FF:000001">
    <property type="entry name" value="RNA polymerase sigma factor RpoD"/>
    <property type="match status" value="1"/>
</dbReference>
<dbReference type="InterPro" id="IPR007624">
    <property type="entry name" value="RNA_pol_sigma70_r3"/>
</dbReference>
<gene>
    <name evidence="6 10" type="primary">rpoD</name>
    <name evidence="11" type="ORF">C7431_103222</name>
    <name evidence="10" type="ORF">KYI95_15050</name>
</gene>
<dbReference type="InterPro" id="IPR042189">
    <property type="entry name" value="RNA_pol_sigma_70_r1_1_sf"/>
</dbReference>
<dbReference type="OrthoDB" id="9809557at2"/>
<sequence length="614" mass="70316">MEQNPQSQLKLLVTRGKEQGYLTYAEVNDHLPEDIVDSDQIEDIIQMINDMGIQVVEEAPDADDLMLNENSSDTDEDAAEAAAQVLSSVESEIGRTTDPVRMYMREMGTVELLTREGEIDIAKRIEDGINQVQCSVAEYPEAITYLLDQYDRVEAGESRLSDLITGFVDPNAEEDLAPTATHVGSELSEADRNNDDEEDEESDDDSSDDDNSIDPELAREKFSDLRTQYETTRDVIKSKGRSHAASVAEIQNLSDVFKQFRLVPKQFDYLVNNMREMMERVRTQERLIMKLCIEVCKMPKKNFITLFTGNETNESWFKAALAMNKPWSEKLLDVQDDVMRSLQKLAQIEEETGLTIEQVKDINRRMSIGEAKARRAKKEMVEANLRLVISIAKKYTNRGLQFLDLIQEGNIGLMKAVDKFEYRRGYKFSTYATWWIRQAITRSIADQARTIRIPVHMIETINKLNRISRQMLQEMGREPTPEELAERMLMPEDKIRKVLKIAKEPISMETPIGDDEDSHLGDFIEDTTLELPLDSATSESLRSATHDVLAGLTAREAKVLRMRFGIDMNTDHTLEEVGKQFDVTRERIRQIEAKALRKLRHPSRSEVLRSFLDD</sequence>
<dbReference type="InterPro" id="IPR007631">
    <property type="entry name" value="RNA_pol_sigma_70_non-ess"/>
</dbReference>
<comment type="function">
    <text evidence="6">Sigma factors are initiation factors that promote the attachment of RNA polymerase to specific initiation sites and are then released. This sigma factor is the primary sigma factor during exponential growth.</text>
</comment>
<dbReference type="GO" id="GO:0016987">
    <property type="term" value="F:sigma factor activity"/>
    <property type="evidence" value="ECO:0007669"/>
    <property type="project" value="UniProtKB-UniRule"/>
</dbReference>
<comment type="subunit">
    <text evidence="6">Interacts transiently with the RNA polymerase catalytic core.</text>
</comment>
<feature type="domain" description="RNA polymerase sigma-70" evidence="8">
    <location>
        <begin position="404"/>
        <end position="417"/>
    </location>
</feature>
<reference evidence="10 13" key="2">
    <citation type="submission" date="2021-07" db="EMBL/GenBank/DDBJ databases">
        <title>A novel phosphonate cluster across the Pantoea species complex is important for pathogenicity in onion.</title>
        <authorList>
            <person name="Zhao M."/>
            <person name="Stice S."/>
            <person name="Shin G.Y."/>
            <person name="Coutinho T."/>
            <person name="Gitaitis R."/>
            <person name="Kvitko B."/>
            <person name="Dutta B."/>
        </authorList>
    </citation>
    <scope>NUCLEOTIDE SEQUENCE [LARGE SCALE GENOMIC DNA]</scope>
    <source>
        <strain evidence="10 13">BD 382</strain>
    </source>
</reference>
<dbReference type="AlphaFoldDB" id="A0A2V2BJT7"/>
<evidence type="ECO:0000256" key="3">
    <source>
        <dbReference type="ARBA" id="ARBA00023082"/>
    </source>
</evidence>
<accession>A0A2V2BJT7</accession>
<dbReference type="EMBL" id="QGHF01000003">
    <property type="protein sequence ID" value="PWK98456.1"/>
    <property type="molecule type" value="Genomic_DNA"/>
</dbReference>
<dbReference type="Pfam" id="PF04545">
    <property type="entry name" value="Sigma70_r4"/>
    <property type="match status" value="1"/>
</dbReference>
<dbReference type="InterPro" id="IPR050239">
    <property type="entry name" value="Sigma-70_RNA_pol_init_factors"/>
</dbReference>
<dbReference type="EMBL" id="JAHVXZ010000008">
    <property type="protein sequence ID" value="MBW1258495.1"/>
    <property type="molecule type" value="Genomic_DNA"/>
</dbReference>
<dbReference type="NCBIfam" id="NF004208">
    <property type="entry name" value="PRK05658.1"/>
    <property type="match status" value="1"/>
</dbReference>
<evidence type="ECO:0000256" key="4">
    <source>
        <dbReference type="ARBA" id="ARBA00023125"/>
    </source>
</evidence>
<feature type="short sequence motif" description="Interaction with polymerase core subunit RpoC" evidence="6">
    <location>
        <begin position="404"/>
        <end position="407"/>
    </location>
</feature>
<dbReference type="Gene3D" id="1.10.601.10">
    <property type="entry name" value="RNA Polymerase Primary Sigma Factor"/>
    <property type="match status" value="1"/>
</dbReference>
<evidence type="ECO:0000256" key="2">
    <source>
        <dbReference type="ARBA" id="ARBA00023015"/>
    </source>
</evidence>
<dbReference type="HAMAP" id="MF_00963">
    <property type="entry name" value="Sigma70_RpoD_SigA"/>
    <property type="match status" value="1"/>
</dbReference>
<dbReference type="PROSITE" id="PS00716">
    <property type="entry name" value="SIGMA70_2"/>
    <property type="match status" value="1"/>
</dbReference>
<dbReference type="InterPro" id="IPR007627">
    <property type="entry name" value="RNA_pol_sigma70_r2"/>
</dbReference>
<dbReference type="FunFam" id="1.10.10.10:FF:000002">
    <property type="entry name" value="RNA polymerase sigma factor SigA"/>
    <property type="match status" value="1"/>
</dbReference>
<dbReference type="PROSITE" id="PS00715">
    <property type="entry name" value="SIGMA70_1"/>
    <property type="match status" value="1"/>
</dbReference>
<dbReference type="NCBIfam" id="TIGR02937">
    <property type="entry name" value="sigma70-ECF"/>
    <property type="match status" value="1"/>
</dbReference>
<dbReference type="InterPro" id="IPR013325">
    <property type="entry name" value="RNA_pol_sigma_r2"/>
</dbReference>
<dbReference type="InterPro" id="IPR013324">
    <property type="entry name" value="RNA_pol_sigma_r3/r4-like"/>
</dbReference>
<dbReference type="STRING" id="574096.HA38_08555"/>
<dbReference type="InterPro" id="IPR014284">
    <property type="entry name" value="RNA_pol_sigma-70_dom"/>
</dbReference>
<dbReference type="Pfam" id="PF04539">
    <property type="entry name" value="Sigma70_r3"/>
    <property type="match status" value="1"/>
</dbReference>
<dbReference type="InterPro" id="IPR012760">
    <property type="entry name" value="RNA_pol_sigma_RpoD_C"/>
</dbReference>
<dbReference type="GeneID" id="99735411"/>
<feature type="domain" description="RNA polymerase sigma-70" evidence="9">
    <location>
        <begin position="573"/>
        <end position="599"/>
    </location>
</feature>
<dbReference type="Gene3D" id="1.10.10.10">
    <property type="entry name" value="Winged helix-like DNA-binding domain superfamily/Winged helix DNA-binding domain"/>
    <property type="match status" value="2"/>
</dbReference>
<dbReference type="InterPro" id="IPR000943">
    <property type="entry name" value="RNA_pol_sigma70"/>
</dbReference>
<dbReference type="Gene3D" id="1.10.220.120">
    <property type="entry name" value="Sigma-70 factor, region 1.1"/>
    <property type="match status" value="1"/>
</dbReference>
<dbReference type="PANTHER" id="PTHR30603:SF60">
    <property type="entry name" value="RNA POLYMERASE SIGMA FACTOR RPOD"/>
    <property type="match status" value="1"/>
</dbReference>
<dbReference type="PANTHER" id="PTHR30603">
    <property type="entry name" value="RNA POLYMERASE SIGMA FACTOR RPO"/>
    <property type="match status" value="1"/>
</dbReference>
<comment type="caution">
    <text evidence="11">The sequence shown here is derived from an EMBL/GenBank/DDBJ whole genome shotgun (WGS) entry which is preliminary data.</text>
</comment>
<keyword evidence="4 6" id="KW-0238">DNA-binding</keyword>
<dbReference type="GO" id="GO:0003677">
    <property type="term" value="F:DNA binding"/>
    <property type="evidence" value="ECO:0007669"/>
    <property type="project" value="UniProtKB-UniRule"/>
</dbReference>
<keyword evidence="1 6" id="KW-0963">Cytoplasm</keyword>
<keyword evidence="5 6" id="KW-0804">Transcription</keyword>
<comment type="subcellular location">
    <subcellularLocation>
        <location evidence="6">Cytoplasm</location>
    </subcellularLocation>
</comment>
<protein>
    <recommendedName>
        <fullName evidence="6">RNA polymerase sigma factor RpoD</fullName>
    </recommendedName>
    <alternativeName>
        <fullName evidence="6">Sigma-70</fullName>
    </alternativeName>
</protein>
<feature type="region of interest" description="Sigma-70 factor domain-4" evidence="6">
    <location>
        <begin position="548"/>
        <end position="601"/>
    </location>
</feature>